<accession>A0ABS5PUZ7</accession>
<dbReference type="Gene3D" id="3.30.1330.40">
    <property type="entry name" value="RutC-like"/>
    <property type="match status" value="1"/>
</dbReference>
<dbReference type="RefSeq" id="WP_213238107.1">
    <property type="nucleotide sequence ID" value="NZ_JAHBCL010000034.1"/>
</dbReference>
<dbReference type="SUPFAM" id="SSF55298">
    <property type="entry name" value="YjgF-like"/>
    <property type="match status" value="1"/>
</dbReference>
<evidence type="ECO:0000313" key="1">
    <source>
        <dbReference type="EMBL" id="MBS7528246.1"/>
    </source>
</evidence>
<evidence type="ECO:0000313" key="2">
    <source>
        <dbReference type="Proteomes" id="UP000746471"/>
    </source>
</evidence>
<dbReference type="Pfam" id="PF01042">
    <property type="entry name" value="Ribonuc_L-PSP"/>
    <property type="match status" value="1"/>
</dbReference>
<gene>
    <name evidence="1" type="ORF">KHM83_16275</name>
</gene>
<dbReference type="InterPro" id="IPR006175">
    <property type="entry name" value="YjgF/YER057c/UK114"/>
</dbReference>
<dbReference type="EMBL" id="JAHBCL010000034">
    <property type="protein sequence ID" value="MBS7528246.1"/>
    <property type="molecule type" value="Genomic_DNA"/>
</dbReference>
<name>A0ABS5PUZ7_9FIRM</name>
<organism evidence="1 2">
    <name type="scientific">Fusibacter paucivorans</name>
    <dbReference type="NCBI Taxonomy" id="76009"/>
    <lineage>
        <taxon>Bacteria</taxon>
        <taxon>Bacillati</taxon>
        <taxon>Bacillota</taxon>
        <taxon>Clostridia</taxon>
        <taxon>Eubacteriales</taxon>
        <taxon>Eubacteriales Family XII. Incertae Sedis</taxon>
        <taxon>Fusibacter</taxon>
    </lineage>
</organism>
<protein>
    <submittedName>
        <fullName evidence="1">RidA family protein</fullName>
    </submittedName>
</protein>
<comment type="caution">
    <text evidence="1">The sequence shown here is derived from an EMBL/GenBank/DDBJ whole genome shotgun (WGS) entry which is preliminary data.</text>
</comment>
<keyword evidence="2" id="KW-1185">Reference proteome</keyword>
<sequence>MREIIRSDVNEICAYSGIVEAGDYIFINFCVGNVGQSIENQINGAFDHLAERLKTVGLTLESVVKMDCLFRDVWNIPVMETIIKERFNGKYPARKSIQTEFAHQGGVEGLLFQLDAIAFKG</sequence>
<proteinExistence type="predicted"/>
<dbReference type="Proteomes" id="UP000746471">
    <property type="component" value="Unassembled WGS sequence"/>
</dbReference>
<dbReference type="InterPro" id="IPR035959">
    <property type="entry name" value="RutC-like_sf"/>
</dbReference>
<reference evidence="1 2" key="1">
    <citation type="submission" date="2021-05" db="EMBL/GenBank/DDBJ databases">
        <title>Fusibacter ferrireducens sp. nov., an anaerobic, sulfur- and Fe-reducing bacterium isolated from the mangrove sediment.</title>
        <authorList>
            <person name="Qiu D."/>
        </authorList>
    </citation>
    <scope>NUCLEOTIDE SEQUENCE [LARGE SCALE GENOMIC DNA]</scope>
    <source>
        <strain evidence="1 2">DSM 12116</strain>
    </source>
</reference>